<dbReference type="SUPFAM" id="SSF55729">
    <property type="entry name" value="Acyl-CoA N-acyltransferases (Nat)"/>
    <property type="match status" value="1"/>
</dbReference>
<evidence type="ECO:0000313" key="2">
    <source>
        <dbReference type="Proteomes" id="UP000612456"/>
    </source>
</evidence>
<dbReference type="EMBL" id="BMHP01000007">
    <property type="protein sequence ID" value="GGD93876.1"/>
    <property type="molecule type" value="Genomic_DNA"/>
</dbReference>
<dbReference type="Gene3D" id="3.40.630.30">
    <property type="match status" value="1"/>
</dbReference>
<name>A0A916ZG24_9BACL</name>
<comment type="caution">
    <text evidence="1">The sequence shown here is derived from an EMBL/GenBank/DDBJ whole genome shotgun (WGS) entry which is preliminary data.</text>
</comment>
<keyword evidence="2" id="KW-1185">Reference proteome</keyword>
<dbReference type="AlphaFoldDB" id="A0A916ZG24"/>
<reference evidence="1" key="1">
    <citation type="journal article" date="2014" name="Int. J. Syst. Evol. Microbiol.">
        <title>Complete genome sequence of Corynebacterium casei LMG S-19264T (=DSM 44701T), isolated from a smear-ripened cheese.</title>
        <authorList>
            <consortium name="US DOE Joint Genome Institute (JGI-PGF)"/>
            <person name="Walter F."/>
            <person name="Albersmeier A."/>
            <person name="Kalinowski J."/>
            <person name="Ruckert C."/>
        </authorList>
    </citation>
    <scope>NUCLEOTIDE SEQUENCE</scope>
    <source>
        <strain evidence="1">CGMCC 1.15178</strain>
    </source>
</reference>
<organism evidence="1 2">
    <name type="scientific">Paenibacillus nasutitermitis</name>
    <dbReference type="NCBI Taxonomy" id="1652958"/>
    <lineage>
        <taxon>Bacteria</taxon>
        <taxon>Bacillati</taxon>
        <taxon>Bacillota</taxon>
        <taxon>Bacilli</taxon>
        <taxon>Bacillales</taxon>
        <taxon>Paenibacillaceae</taxon>
        <taxon>Paenibacillus</taxon>
    </lineage>
</organism>
<reference evidence="1" key="2">
    <citation type="submission" date="2020-09" db="EMBL/GenBank/DDBJ databases">
        <authorList>
            <person name="Sun Q."/>
            <person name="Zhou Y."/>
        </authorList>
    </citation>
    <scope>NUCLEOTIDE SEQUENCE</scope>
    <source>
        <strain evidence="1">CGMCC 1.15178</strain>
    </source>
</reference>
<gene>
    <name evidence="1" type="ORF">GCM10010911_60700</name>
</gene>
<evidence type="ECO:0000313" key="1">
    <source>
        <dbReference type="EMBL" id="GGD93876.1"/>
    </source>
</evidence>
<dbReference type="InterPro" id="IPR016181">
    <property type="entry name" value="Acyl_CoA_acyltransferase"/>
</dbReference>
<dbReference type="RefSeq" id="WP_188998124.1">
    <property type="nucleotide sequence ID" value="NZ_BMHP01000007.1"/>
</dbReference>
<sequence>MSGLNKVYIKTERLIVRTFDESDFEQFKKLLDMPEYGGWQMQKPRAKEFFNWQLSNYEMMDIVTGAICLGIFEKATGDIVGQVAAQEHDDLMNLSLVMEYFPSQEGMVMPRRLQKQLLNGSRSILIFLI</sequence>
<accession>A0A916ZG24</accession>
<protein>
    <submittedName>
        <fullName evidence="1">Uncharacterized protein</fullName>
    </submittedName>
</protein>
<dbReference type="Proteomes" id="UP000612456">
    <property type="component" value="Unassembled WGS sequence"/>
</dbReference>
<proteinExistence type="predicted"/>